<comment type="subcellular location">
    <subcellularLocation>
        <location evidence="8">Cell membrane</location>
        <topology evidence="8">Multi-pass membrane protein</topology>
    </subcellularLocation>
    <subcellularLocation>
        <location evidence="1">Membrane</location>
        <topology evidence="1">Multi-pass membrane protein</topology>
    </subcellularLocation>
</comment>
<dbReference type="NCBIfam" id="TIGR00751">
    <property type="entry name" value="menA"/>
    <property type="match status" value="1"/>
</dbReference>
<evidence type="ECO:0000256" key="8">
    <source>
        <dbReference type="HAMAP-Rule" id="MF_01937"/>
    </source>
</evidence>
<dbReference type="InterPro" id="IPR000537">
    <property type="entry name" value="UbiA_prenyltransferase"/>
</dbReference>
<keyword evidence="3 8" id="KW-1003">Cell membrane</keyword>
<evidence type="ECO:0000256" key="7">
    <source>
        <dbReference type="ARBA" id="ARBA00023136"/>
    </source>
</evidence>
<evidence type="ECO:0000256" key="9">
    <source>
        <dbReference type="NCBIfam" id="TIGR00751"/>
    </source>
</evidence>
<comment type="catalytic activity">
    <reaction evidence="8">
        <text>an all-trans-polyprenyl diphosphate + 1,4-dihydroxy-2-naphthoate + H(+) = a 2-demethylmenaquinol + CO2 + diphosphate</text>
        <dbReference type="Rhea" id="RHEA:26478"/>
        <dbReference type="Rhea" id="RHEA-COMP:9563"/>
        <dbReference type="Rhea" id="RHEA-COMP:9564"/>
        <dbReference type="ChEBI" id="CHEBI:11173"/>
        <dbReference type="ChEBI" id="CHEBI:15378"/>
        <dbReference type="ChEBI" id="CHEBI:16526"/>
        <dbReference type="ChEBI" id="CHEBI:33019"/>
        <dbReference type="ChEBI" id="CHEBI:55437"/>
        <dbReference type="ChEBI" id="CHEBI:58914"/>
        <dbReference type="EC" id="2.5.1.74"/>
    </reaction>
</comment>
<feature type="transmembrane region" description="Helical" evidence="8">
    <location>
        <begin position="297"/>
        <end position="320"/>
    </location>
</feature>
<comment type="pathway">
    <text evidence="8">Quinol/quinone metabolism; menaquinone biosynthesis; menaquinol from 1,4-dihydroxy-2-naphthoate: step 1/2.</text>
</comment>
<evidence type="ECO:0000256" key="2">
    <source>
        <dbReference type="ARBA" id="ARBA00022428"/>
    </source>
</evidence>
<evidence type="ECO:0000256" key="4">
    <source>
        <dbReference type="ARBA" id="ARBA00022679"/>
    </source>
</evidence>
<evidence type="ECO:0000313" key="11">
    <source>
        <dbReference type="Proteomes" id="UP000014400"/>
    </source>
</evidence>
<sequence length="325" mass="35226">MTPPQPLSPPSEQPPSPAYPGRLGAWLAFTRPKTWLLAVAPVLAALALAWAEAHAFSPVVALLTLTIAVLMQAISNMENDLGYSKRKAETGNRRGLPRATTMGWISNHAAEWAIRMAAVLALINTAALIYFGGWPFALVGVASLTAAYCYMGGPKPIAYTPFGEVLVLLFFGLTAVCGTYYLQTSELTINCILLGAALGTIASGVLAVNNFRDREHDESIGRRTLAVLIGEKSFLRLFDALLLIPYALVALMVVTDISRWPYFLVILSLPLAMRVSQQIRRSQHEALNEVMFGCVQLEARFALLFAIGASTQAVLMSLTLSNMLN</sequence>
<feature type="transmembrane region" description="Helical" evidence="8">
    <location>
        <begin position="35"/>
        <end position="53"/>
    </location>
</feature>
<keyword evidence="4 8" id="KW-0808">Transferase</keyword>
<comment type="function">
    <text evidence="8">Conversion of 1,4-dihydroxy-2-naphthoate (DHNA) to demethylmenaquinone (DMK).</text>
</comment>
<keyword evidence="2 8" id="KW-0474">Menaquinone biosynthesis</keyword>
<dbReference type="GO" id="GO:0009234">
    <property type="term" value="P:menaquinone biosynthetic process"/>
    <property type="evidence" value="ECO:0007669"/>
    <property type="project" value="UniProtKB-UniRule"/>
</dbReference>
<evidence type="ECO:0000256" key="1">
    <source>
        <dbReference type="ARBA" id="ARBA00004141"/>
    </source>
</evidence>
<name>S3BAD8_9BURK</name>
<dbReference type="GO" id="GO:0046428">
    <property type="term" value="F:1,4-dihydroxy-2-naphthoate polyprenyltransferase activity"/>
    <property type="evidence" value="ECO:0007669"/>
    <property type="project" value="UniProtKB-UniRule"/>
</dbReference>
<comment type="caution">
    <text evidence="10">The sequence shown here is derived from an EMBL/GenBank/DDBJ whole genome shotgun (WGS) entry which is preliminary data.</text>
</comment>
<dbReference type="PIRSF" id="PIRSF005355">
    <property type="entry name" value="UBIAD1"/>
    <property type="match status" value="1"/>
</dbReference>
<feature type="transmembrane region" description="Helical" evidence="8">
    <location>
        <begin position="165"/>
        <end position="181"/>
    </location>
</feature>
<dbReference type="CDD" id="cd13962">
    <property type="entry name" value="PT_UbiA_UBIAD1"/>
    <property type="match status" value="1"/>
</dbReference>
<protein>
    <recommendedName>
        <fullName evidence="8 9">1,4-dihydroxy-2-naphthoate octaprenyltransferase</fullName>
        <shortName evidence="8">DHNA-octaprenyltransferase</shortName>
        <ecNumber evidence="8 9">2.5.1.74</ecNumber>
    </recommendedName>
</protein>
<evidence type="ECO:0000313" key="10">
    <source>
        <dbReference type="EMBL" id="EPD97486.1"/>
    </source>
</evidence>
<evidence type="ECO:0000256" key="5">
    <source>
        <dbReference type="ARBA" id="ARBA00022692"/>
    </source>
</evidence>
<dbReference type="InterPro" id="IPR026046">
    <property type="entry name" value="UBIAD1"/>
</dbReference>
<dbReference type="PANTHER" id="PTHR13929:SF0">
    <property type="entry name" value="UBIA PRENYLTRANSFERASE DOMAIN-CONTAINING PROTEIN 1"/>
    <property type="match status" value="1"/>
</dbReference>
<dbReference type="AlphaFoldDB" id="S3BAD8"/>
<dbReference type="Pfam" id="PF01040">
    <property type="entry name" value="UbiA"/>
    <property type="match status" value="1"/>
</dbReference>
<feature type="transmembrane region" description="Helical" evidence="8">
    <location>
        <begin position="233"/>
        <end position="254"/>
    </location>
</feature>
<keyword evidence="7 8" id="KW-0472">Membrane</keyword>
<dbReference type="HOGENOM" id="CLU_043611_1_2_4"/>
<keyword evidence="11" id="KW-1185">Reference proteome</keyword>
<dbReference type="PATRIC" id="fig|1203554.3.peg.2405"/>
<accession>S3BAD8</accession>
<feature type="transmembrane region" description="Helical" evidence="8">
    <location>
        <begin position="59"/>
        <end position="77"/>
    </location>
</feature>
<feature type="transmembrane region" description="Helical" evidence="8">
    <location>
        <begin position="187"/>
        <end position="212"/>
    </location>
</feature>
<gene>
    <name evidence="8" type="primary">menA</name>
    <name evidence="10" type="ORF">HMPREF1476_02322</name>
</gene>
<keyword evidence="5 8" id="KW-0812">Transmembrane</keyword>
<dbReference type="eggNOG" id="COG1575">
    <property type="taxonomic scope" value="Bacteria"/>
</dbReference>
<dbReference type="Proteomes" id="UP000014400">
    <property type="component" value="Unassembled WGS sequence"/>
</dbReference>
<dbReference type="STRING" id="1203554.HMPREF1476_02322"/>
<reference evidence="10 11" key="1">
    <citation type="submission" date="2013-04" db="EMBL/GenBank/DDBJ databases">
        <title>The Genome Sequence of Sutterella wadsworthensis HGA0223.</title>
        <authorList>
            <consortium name="The Broad Institute Genomics Platform"/>
            <person name="Earl A."/>
            <person name="Ward D."/>
            <person name="Feldgarden M."/>
            <person name="Gevers D."/>
            <person name="Schmidt T.M."/>
            <person name="Dover J."/>
            <person name="Dai D."/>
            <person name="Walker B."/>
            <person name="Young S."/>
            <person name="Zeng Q."/>
            <person name="Gargeya S."/>
            <person name="Fitzgerald M."/>
            <person name="Haas B."/>
            <person name="Abouelleil A."/>
            <person name="Allen A.W."/>
            <person name="Alvarado L."/>
            <person name="Arachchi H.M."/>
            <person name="Berlin A.M."/>
            <person name="Chapman S.B."/>
            <person name="Gainer-Dewar J."/>
            <person name="Goldberg J."/>
            <person name="Griggs A."/>
            <person name="Gujja S."/>
            <person name="Hansen M."/>
            <person name="Howarth C."/>
            <person name="Imamovic A."/>
            <person name="Ireland A."/>
            <person name="Larimer J."/>
            <person name="McCowan C."/>
            <person name="Murphy C."/>
            <person name="Pearson M."/>
            <person name="Poon T.W."/>
            <person name="Priest M."/>
            <person name="Roberts A."/>
            <person name="Saif S."/>
            <person name="Shea T."/>
            <person name="Sisk P."/>
            <person name="Sykes S."/>
            <person name="Wortman J."/>
            <person name="Nusbaum C."/>
            <person name="Birren B."/>
        </authorList>
    </citation>
    <scope>NUCLEOTIDE SEQUENCE [LARGE SCALE GENOMIC DNA]</scope>
    <source>
        <strain evidence="10 11">HGA0223</strain>
    </source>
</reference>
<dbReference type="HAMAP" id="MF_01937">
    <property type="entry name" value="MenA_1"/>
    <property type="match status" value="1"/>
</dbReference>
<evidence type="ECO:0000256" key="3">
    <source>
        <dbReference type="ARBA" id="ARBA00022475"/>
    </source>
</evidence>
<organism evidence="10 11">
    <name type="scientific">Sutterella wadsworthensis HGA0223</name>
    <dbReference type="NCBI Taxonomy" id="1203554"/>
    <lineage>
        <taxon>Bacteria</taxon>
        <taxon>Pseudomonadati</taxon>
        <taxon>Pseudomonadota</taxon>
        <taxon>Betaproteobacteria</taxon>
        <taxon>Burkholderiales</taxon>
        <taxon>Sutterellaceae</taxon>
        <taxon>Sutterella</taxon>
    </lineage>
</organism>
<dbReference type="EMBL" id="ATCF01000038">
    <property type="protein sequence ID" value="EPD97486.1"/>
    <property type="molecule type" value="Genomic_DNA"/>
</dbReference>
<feature type="transmembrane region" description="Helical" evidence="8">
    <location>
        <begin position="112"/>
        <end position="130"/>
    </location>
</feature>
<dbReference type="EC" id="2.5.1.74" evidence="8 9"/>
<comment type="similarity">
    <text evidence="8">Belongs to the MenA family. Type 1 subfamily.</text>
</comment>
<dbReference type="InterPro" id="IPR004657">
    <property type="entry name" value="MenA"/>
</dbReference>
<evidence type="ECO:0000256" key="6">
    <source>
        <dbReference type="ARBA" id="ARBA00022989"/>
    </source>
</evidence>
<dbReference type="PANTHER" id="PTHR13929">
    <property type="entry name" value="1,4-DIHYDROXY-2-NAPHTHOATE OCTAPRENYLTRANSFERASE"/>
    <property type="match status" value="1"/>
</dbReference>
<dbReference type="GO" id="GO:0042371">
    <property type="term" value="P:vitamin K biosynthetic process"/>
    <property type="evidence" value="ECO:0007669"/>
    <property type="project" value="TreeGrafter"/>
</dbReference>
<dbReference type="GO" id="GO:0005886">
    <property type="term" value="C:plasma membrane"/>
    <property type="evidence" value="ECO:0007669"/>
    <property type="project" value="UniProtKB-SubCell"/>
</dbReference>
<dbReference type="RefSeq" id="WP_016475305.1">
    <property type="nucleotide sequence ID" value="NZ_KE150482.1"/>
</dbReference>
<proteinExistence type="inferred from homology"/>
<keyword evidence="6 8" id="KW-1133">Transmembrane helix</keyword>
<dbReference type="UniPathway" id="UPA00079">
    <property type="reaction ID" value="UER00168"/>
</dbReference>
<dbReference type="Gene3D" id="1.20.120.1780">
    <property type="entry name" value="UbiA prenyltransferase"/>
    <property type="match status" value="1"/>
</dbReference>